<dbReference type="Gene3D" id="3.40.630.30">
    <property type="match status" value="1"/>
</dbReference>
<protein>
    <submittedName>
        <fullName evidence="2">GNAT family N-acetyltransferase</fullName>
    </submittedName>
</protein>
<organism evidence="2 3">
    <name type="scientific">Candidatus Dojkabacteria bacterium</name>
    <dbReference type="NCBI Taxonomy" id="2099670"/>
    <lineage>
        <taxon>Bacteria</taxon>
        <taxon>Candidatus Dojkabacteria</taxon>
    </lineage>
</organism>
<proteinExistence type="predicted"/>
<accession>A0A955RIE5</accession>
<dbReference type="GO" id="GO:0016747">
    <property type="term" value="F:acyltransferase activity, transferring groups other than amino-acyl groups"/>
    <property type="evidence" value="ECO:0007669"/>
    <property type="project" value="InterPro"/>
</dbReference>
<dbReference type="InterPro" id="IPR016181">
    <property type="entry name" value="Acyl_CoA_acyltransferase"/>
</dbReference>
<name>A0A955RIE5_9BACT</name>
<evidence type="ECO:0000313" key="2">
    <source>
        <dbReference type="EMBL" id="MCA9382766.1"/>
    </source>
</evidence>
<gene>
    <name evidence="2" type="ORF">KC909_00205</name>
</gene>
<reference evidence="2" key="1">
    <citation type="submission" date="2020-04" db="EMBL/GenBank/DDBJ databases">
        <authorList>
            <person name="Zhang T."/>
        </authorList>
    </citation>
    <scope>NUCLEOTIDE SEQUENCE</scope>
    <source>
        <strain evidence="2">HKST-UBA14</strain>
    </source>
</reference>
<dbReference type="PANTHER" id="PTHR43792">
    <property type="entry name" value="GNAT FAMILY, PUTATIVE (AFU_ORTHOLOGUE AFUA_3G00765)-RELATED-RELATED"/>
    <property type="match status" value="1"/>
</dbReference>
<dbReference type="Proteomes" id="UP000783287">
    <property type="component" value="Unassembled WGS sequence"/>
</dbReference>
<feature type="domain" description="N-acetyltransferase" evidence="1">
    <location>
        <begin position="36"/>
        <end position="164"/>
    </location>
</feature>
<dbReference type="AlphaFoldDB" id="A0A955RIE5"/>
<dbReference type="EMBL" id="JAGQLK010000003">
    <property type="protein sequence ID" value="MCA9382766.1"/>
    <property type="molecule type" value="Genomic_DNA"/>
</dbReference>
<evidence type="ECO:0000259" key="1">
    <source>
        <dbReference type="Pfam" id="PF13302"/>
    </source>
</evidence>
<dbReference type="SUPFAM" id="SSF55729">
    <property type="entry name" value="Acyl-CoA N-acyltransferases (Nat)"/>
    <property type="match status" value="1"/>
</dbReference>
<comment type="caution">
    <text evidence="2">The sequence shown here is derived from an EMBL/GenBank/DDBJ whole genome shotgun (WGS) entry which is preliminary data.</text>
</comment>
<evidence type="ECO:0000313" key="3">
    <source>
        <dbReference type="Proteomes" id="UP000783287"/>
    </source>
</evidence>
<dbReference type="InterPro" id="IPR051531">
    <property type="entry name" value="N-acetyltransferase"/>
</dbReference>
<sequence length="186" mass="21202">MNKPQFSLPIRNSVTNYHTNQKAILTSIDSSFEIVESQLEDIVKICNQDGVYDWLFNVNLEGNAYTLEKAQSFADHCQKSWDEMSSFKFWLLEDKRVVAALDIKSDNLESAEVGYWADANTPGYMTNALNELCNIASAAGYRSLYTLIRPANIASRNLAERAGFDYQGYIKENDKKYCKYTRTLTS</sequence>
<reference evidence="2" key="2">
    <citation type="journal article" date="2021" name="Microbiome">
        <title>Successional dynamics and alternative stable states in a saline activated sludge microbial community over 9 years.</title>
        <authorList>
            <person name="Wang Y."/>
            <person name="Ye J."/>
            <person name="Ju F."/>
            <person name="Liu L."/>
            <person name="Boyd J.A."/>
            <person name="Deng Y."/>
            <person name="Parks D.H."/>
            <person name="Jiang X."/>
            <person name="Yin X."/>
            <person name="Woodcroft B.J."/>
            <person name="Tyson G.W."/>
            <person name="Hugenholtz P."/>
            <person name="Polz M.F."/>
            <person name="Zhang T."/>
        </authorList>
    </citation>
    <scope>NUCLEOTIDE SEQUENCE</scope>
    <source>
        <strain evidence="2">HKST-UBA14</strain>
    </source>
</reference>
<dbReference type="InterPro" id="IPR000182">
    <property type="entry name" value="GNAT_dom"/>
</dbReference>
<dbReference type="Pfam" id="PF13302">
    <property type="entry name" value="Acetyltransf_3"/>
    <property type="match status" value="1"/>
</dbReference>